<comment type="caution">
    <text evidence="1">The sequence shown here is derived from an EMBL/GenBank/DDBJ whole genome shotgun (WGS) entry which is preliminary data.</text>
</comment>
<accession>A0A8J4X8T0</accession>
<dbReference type="SUPFAM" id="SSF52768">
    <property type="entry name" value="Arginase/deacetylase"/>
    <property type="match status" value="1"/>
</dbReference>
<feature type="non-terminal residue" evidence="1">
    <location>
        <position position="1"/>
    </location>
</feature>
<dbReference type="Proteomes" id="UP000727407">
    <property type="component" value="Unassembled WGS sequence"/>
</dbReference>
<protein>
    <submittedName>
        <fullName evidence="1">Histone deacetylase 11 isoform X2</fullName>
    </submittedName>
</protein>
<proteinExistence type="predicted"/>
<reference evidence="1" key="1">
    <citation type="submission" date="2020-07" db="EMBL/GenBank/DDBJ databases">
        <title>Clarias magur genome sequencing, assembly and annotation.</title>
        <authorList>
            <person name="Kushwaha B."/>
            <person name="Kumar R."/>
            <person name="Das P."/>
            <person name="Joshi C.G."/>
            <person name="Kumar D."/>
            <person name="Nagpure N.S."/>
            <person name="Pandey M."/>
            <person name="Agarwal S."/>
            <person name="Srivastava S."/>
            <person name="Singh M."/>
            <person name="Sahoo L."/>
            <person name="Jayasankar P."/>
            <person name="Meher P.K."/>
            <person name="Koringa P.G."/>
            <person name="Iquebal M.A."/>
            <person name="Das S.P."/>
            <person name="Bit A."/>
            <person name="Patnaik S."/>
            <person name="Patel N."/>
            <person name="Shah T.M."/>
            <person name="Hinsu A."/>
            <person name="Jena J.K."/>
        </authorList>
    </citation>
    <scope>NUCLEOTIDE SEQUENCE</scope>
    <source>
        <strain evidence="1">CIFAMagur01</strain>
        <tissue evidence="1">Testis</tissue>
    </source>
</reference>
<keyword evidence="2" id="KW-1185">Reference proteome</keyword>
<name>A0A8J4X8T0_CLAMG</name>
<feature type="non-terminal residue" evidence="1">
    <location>
        <position position="112"/>
    </location>
</feature>
<dbReference type="AlphaFoldDB" id="A0A8J4X8T0"/>
<evidence type="ECO:0000313" key="2">
    <source>
        <dbReference type="Proteomes" id="UP000727407"/>
    </source>
</evidence>
<sequence>EIWNAVVDMSSNESSEGKRGSHQTELYAQVPETCLPIVYSPAYNITFMGLEKLHPFDAGKWGKVIQFLKEEQFITDETIVTAREASEEDLLVVHTKRYLSRLKNDILEGSRE</sequence>
<dbReference type="InterPro" id="IPR023696">
    <property type="entry name" value="Ureohydrolase_dom_sf"/>
</dbReference>
<evidence type="ECO:0000313" key="1">
    <source>
        <dbReference type="EMBL" id="KAF5908732.1"/>
    </source>
</evidence>
<dbReference type="EMBL" id="QNUK01000011">
    <property type="protein sequence ID" value="KAF5908732.1"/>
    <property type="molecule type" value="Genomic_DNA"/>
</dbReference>
<gene>
    <name evidence="1" type="primary">hdac11</name>
    <name evidence="1" type="ORF">DAT39_001561</name>
</gene>
<organism evidence="1 2">
    <name type="scientific">Clarias magur</name>
    <name type="common">Asian catfish</name>
    <name type="synonym">Macropteronotus magur</name>
    <dbReference type="NCBI Taxonomy" id="1594786"/>
    <lineage>
        <taxon>Eukaryota</taxon>
        <taxon>Metazoa</taxon>
        <taxon>Chordata</taxon>
        <taxon>Craniata</taxon>
        <taxon>Vertebrata</taxon>
        <taxon>Euteleostomi</taxon>
        <taxon>Actinopterygii</taxon>
        <taxon>Neopterygii</taxon>
        <taxon>Teleostei</taxon>
        <taxon>Ostariophysi</taxon>
        <taxon>Siluriformes</taxon>
        <taxon>Clariidae</taxon>
        <taxon>Clarias</taxon>
    </lineage>
</organism>
<dbReference type="InterPro" id="IPR037138">
    <property type="entry name" value="His_deacetylse_dom_sf"/>
</dbReference>
<dbReference type="OrthoDB" id="437693at2759"/>
<dbReference type="Gene3D" id="3.40.800.20">
    <property type="entry name" value="Histone deacetylase domain"/>
    <property type="match status" value="1"/>
</dbReference>